<dbReference type="EMBL" id="NHOQ01001678">
    <property type="protein sequence ID" value="PWA23066.1"/>
    <property type="molecule type" value="Genomic_DNA"/>
</dbReference>
<evidence type="ECO:0000313" key="2">
    <source>
        <dbReference type="EMBL" id="PWA23066.1"/>
    </source>
</evidence>
<feature type="region of interest" description="Disordered" evidence="1">
    <location>
        <begin position="37"/>
        <end position="80"/>
    </location>
</feature>
<evidence type="ECO:0000313" key="3">
    <source>
        <dbReference type="Proteomes" id="UP000250572"/>
    </source>
</evidence>
<sequence length="139" mass="14986">MFSNNQPSSLDFYISGTLVGPGAVGVRRGAGSVGWTVGLGGSERQEEDLLPDSRSSESVRAHSRAALLHTGPDRTGPLPDASRCFTSTETLWVLGKPNLWWKSCAWLRGSCRGVIVDLRCRSCCRAGLTQFLTVPHPSL</sequence>
<accession>A0A315VJE1</accession>
<name>A0A315VJE1_GAMAF</name>
<proteinExistence type="predicted"/>
<organism evidence="2 3">
    <name type="scientific">Gambusia affinis</name>
    <name type="common">Western mosquitofish</name>
    <name type="synonym">Heterandria affinis</name>
    <dbReference type="NCBI Taxonomy" id="33528"/>
    <lineage>
        <taxon>Eukaryota</taxon>
        <taxon>Metazoa</taxon>
        <taxon>Chordata</taxon>
        <taxon>Craniata</taxon>
        <taxon>Vertebrata</taxon>
        <taxon>Euteleostomi</taxon>
        <taxon>Actinopterygii</taxon>
        <taxon>Neopterygii</taxon>
        <taxon>Teleostei</taxon>
        <taxon>Neoteleostei</taxon>
        <taxon>Acanthomorphata</taxon>
        <taxon>Ovalentaria</taxon>
        <taxon>Atherinomorphae</taxon>
        <taxon>Cyprinodontiformes</taxon>
        <taxon>Poeciliidae</taxon>
        <taxon>Poeciliinae</taxon>
        <taxon>Gambusia</taxon>
    </lineage>
</organism>
<gene>
    <name evidence="2" type="ORF">CCH79_00002490</name>
</gene>
<evidence type="ECO:0000256" key="1">
    <source>
        <dbReference type="SAM" id="MobiDB-lite"/>
    </source>
</evidence>
<comment type="caution">
    <text evidence="2">The sequence shown here is derived from an EMBL/GenBank/DDBJ whole genome shotgun (WGS) entry which is preliminary data.</text>
</comment>
<reference evidence="2 3" key="1">
    <citation type="journal article" date="2018" name="G3 (Bethesda)">
        <title>A High-Quality Reference Genome for the Invasive Mosquitofish Gambusia affinis Using a Chicago Library.</title>
        <authorList>
            <person name="Hoffberg S.L."/>
            <person name="Troendle N.J."/>
            <person name="Glenn T.C."/>
            <person name="Mahmud O."/>
            <person name="Louha S."/>
            <person name="Chalopin D."/>
            <person name="Bennetzen J.L."/>
            <person name="Mauricio R."/>
        </authorList>
    </citation>
    <scope>NUCLEOTIDE SEQUENCE [LARGE SCALE GENOMIC DNA]</scope>
    <source>
        <strain evidence="2">NE01/NJP1002.9</strain>
        <tissue evidence="2">Muscle</tissue>
    </source>
</reference>
<dbReference type="AlphaFoldDB" id="A0A315VJE1"/>
<protein>
    <submittedName>
        <fullName evidence="2">Uncharacterized protein</fullName>
    </submittedName>
</protein>
<dbReference type="Proteomes" id="UP000250572">
    <property type="component" value="Unassembled WGS sequence"/>
</dbReference>
<keyword evidence="3" id="KW-1185">Reference proteome</keyword>